<evidence type="ECO:0000256" key="1">
    <source>
        <dbReference type="SAM" id="MobiDB-lite"/>
    </source>
</evidence>
<dbReference type="EMBL" id="KI631456">
    <property type="protein sequence ID" value="EYU27941.1"/>
    <property type="molecule type" value="Genomic_DNA"/>
</dbReference>
<feature type="non-terminal residue" evidence="2">
    <location>
        <position position="102"/>
    </location>
</feature>
<evidence type="ECO:0000313" key="2">
    <source>
        <dbReference type="EMBL" id="EYU27941.1"/>
    </source>
</evidence>
<protein>
    <submittedName>
        <fullName evidence="2">Uncharacterized protein</fullName>
    </submittedName>
</protein>
<gene>
    <name evidence="2" type="ORF">MIMGU_mgv1a0188961mg</name>
</gene>
<feature type="region of interest" description="Disordered" evidence="1">
    <location>
        <begin position="1"/>
        <end position="33"/>
    </location>
</feature>
<sequence>GKGRSENHHNNKTLNSSKNNNGRNMKASTVSSTSGVAGNFITMTELRNKISIFRDLLDFSPCSASASVTQLLVLTMTDLYKRYPKIKPDNFKSHIKDATMHK</sequence>
<reference evidence="2 3" key="1">
    <citation type="journal article" date="2013" name="Proc. Natl. Acad. Sci. U.S.A.">
        <title>Fine-scale variation in meiotic recombination in Mimulus inferred from population shotgun sequencing.</title>
        <authorList>
            <person name="Hellsten U."/>
            <person name="Wright K.M."/>
            <person name="Jenkins J."/>
            <person name="Shu S."/>
            <person name="Yuan Y."/>
            <person name="Wessler S.R."/>
            <person name="Schmutz J."/>
            <person name="Willis J.H."/>
            <person name="Rokhsar D.S."/>
        </authorList>
    </citation>
    <scope>NUCLEOTIDE SEQUENCE [LARGE SCALE GENOMIC DNA]</scope>
    <source>
        <strain evidence="3">cv. DUN x IM62</strain>
    </source>
</reference>
<evidence type="ECO:0000313" key="3">
    <source>
        <dbReference type="Proteomes" id="UP000030748"/>
    </source>
</evidence>
<proteinExistence type="predicted"/>
<feature type="compositionally biased region" description="Polar residues" evidence="1">
    <location>
        <begin position="22"/>
        <end position="33"/>
    </location>
</feature>
<name>A0A022QJ32_ERYGU</name>
<accession>A0A022QJ32</accession>
<dbReference type="STRING" id="4155.A0A022QJ32"/>
<dbReference type="AlphaFoldDB" id="A0A022QJ32"/>
<keyword evidence="3" id="KW-1185">Reference proteome</keyword>
<dbReference type="Proteomes" id="UP000030748">
    <property type="component" value="Unassembled WGS sequence"/>
</dbReference>
<feature type="compositionally biased region" description="Low complexity" evidence="1">
    <location>
        <begin position="12"/>
        <end position="21"/>
    </location>
</feature>
<feature type="non-terminal residue" evidence="2">
    <location>
        <position position="1"/>
    </location>
</feature>
<organism evidence="2 3">
    <name type="scientific">Erythranthe guttata</name>
    <name type="common">Yellow monkey flower</name>
    <name type="synonym">Mimulus guttatus</name>
    <dbReference type="NCBI Taxonomy" id="4155"/>
    <lineage>
        <taxon>Eukaryota</taxon>
        <taxon>Viridiplantae</taxon>
        <taxon>Streptophyta</taxon>
        <taxon>Embryophyta</taxon>
        <taxon>Tracheophyta</taxon>
        <taxon>Spermatophyta</taxon>
        <taxon>Magnoliopsida</taxon>
        <taxon>eudicotyledons</taxon>
        <taxon>Gunneridae</taxon>
        <taxon>Pentapetalae</taxon>
        <taxon>asterids</taxon>
        <taxon>lamiids</taxon>
        <taxon>Lamiales</taxon>
        <taxon>Phrymaceae</taxon>
        <taxon>Erythranthe</taxon>
    </lineage>
</organism>